<dbReference type="Gene3D" id="3.30.9.10">
    <property type="entry name" value="D-Amino Acid Oxidase, subunit A, domain 2"/>
    <property type="match status" value="1"/>
</dbReference>
<dbReference type="GO" id="GO:0005737">
    <property type="term" value="C:cytoplasm"/>
    <property type="evidence" value="ECO:0007669"/>
    <property type="project" value="TreeGrafter"/>
</dbReference>
<reference evidence="3" key="2">
    <citation type="submission" date="2020-09" db="EMBL/GenBank/DDBJ databases">
        <authorList>
            <person name="Sun Q."/>
            <person name="Kim S."/>
        </authorList>
    </citation>
    <scope>NUCLEOTIDE SEQUENCE</scope>
    <source>
        <strain evidence="3">KCTC 42097</strain>
    </source>
</reference>
<dbReference type="Gene3D" id="3.50.50.60">
    <property type="entry name" value="FAD/NAD(P)-binding domain"/>
    <property type="match status" value="1"/>
</dbReference>
<dbReference type="InterPro" id="IPR006076">
    <property type="entry name" value="FAD-dep_OxRdtase"/>
</dbReference>
<dbReference type="EMBL" id="BMZO01000003">
    <property type="protein sequence ID" value="GHC68050.1"/>
    <property type="molecule type" value="Genomic_DNA"/>
</dbReference>
<dbReference type="Proteomes" id="UP000641137">
    <property type="component" value="Unassembled WGS sequence"/>
</dbReference>
<evidence type="ECO:0000256" key="1">
    <source>
        <dbReference type="ARBA" id="ARBA00023002"/>
    </source>
</evidence>
<proteinExistence type="predicted"/>
<evidence type="ECO:0000313" key="3">
    <source>
        <dbReference type="EMBL" id="GHC68050.1"/>
    </source>
</evidence>
<reference evidence="3" key="1">
    <citation type="journal article" date="2014" name="Int. J. Syst. Evol. Microbiol.">
        <title>Complete genome sequence of Corynebacterium casei LMG S-19264T (=DSM 44701T), isolated from a smear-ripened cheese.</title>
        <authorList>
            <consortium name="US DOE Joint Genome Institute (JGI-PGF)"/>
            <person name="Walter F."/>
            <person name="Albersmeier A."/>
            <person name="Kalinowski J."/>
            <person name="Ruckert C."/>
        </authorList>
    </citation>
    <scope>NUCLEOTIDE SEQUENCE</scope>
    <source>
        <strain evidence="3">KCTC 42097</strain>
    </source>
</reference>
<dbReference type="PANTHER" id="PTHR13847">
    <property type="entry name" value="SARCOSINE DEHYDROGENASE-RELATED"/>
    <property type="match status" value="1"/>
</dbReference>
<dbReference type="SUPFAM" id="SSF51905">
    <property type="entry name" value="FAD/NAD(P)-binding domain"/>
    <property type="match status" value="1"/>
</dbReference>
<accession>A0A8J3GGW6</accession>
<dbReference type="InterPro" id="IPR036188">
    <property type="entry name" value="FAD/NAD-bd_sf"/>
</dbReference>
<gene>
    <name evidence="3" type="ORF">GCM10010136_12770</name>
</gene>
<keyword evidence="4" id="KW-1185">Reference proteome</keyword>
<dbReference type="GO" id="GO:0016491">
    <property type="term" value="F:oxidoreductase activity"/>
    <property type="evidence" value="ECO:0007669"/>
    <property type="project" value="UniProtKB-KW"/>
</dbReference>
<dbReference type="Pfam" id="PF01266">
    <property type="entry name" value="DAO"/>
    <property type="match status" value="1"/>
</dbReference>
<dbReference type="RefSeq" id="WP_189488995.1">
    <property type="nucleotide sequence ID" value="NZ_BMZO01000003.1"/>
</dbReference>
<dbReference type="PANTHER" id="PTHR13847:SF281">
    <property type="entry name" value="FAD DEPENDENT OXIDOREDUCTASE DOMAIN-CONTAINING PROTEIN"/>
    <property type="match status" value="1"/>
</dbReference>
<comment type="caution">
    <text evidence="3">The sequence shown here is derived from an EMBL/GenBank/DDBJ whole genome shotgun (WGS) entry which is preliminary data.</text>
</comment>
<keyword evidence="1" id="KW-0560">Oxidoreductase</keyword>
<name>A0A8J3GGW6_9HYPH</name>
<organism evidence="3 4">
    <name type="scientific">Limoniibacter endophyticus</name>
    <dbReference type="NCBI Taxonomy" id="1565040"/>
    <lineage>
        <taxon>Bacteria</taxon>
        <taxon>Pseudomonadati</taxon>
        <taxon>Pseudomonadota</taxon>
        <taxon>Alphaproteobacteria</taxon>
        <taxon>Hyphomicrobiales</taxon>
        <taxon>Bartonellaceae</taxon>
        <taxon>Limoniibacter</taxon>
    </lineage>
</organism>
<protein>
    <submittedName>
        <fullName evidence="3">Oxidoreductase</fullName>
    </submittedName>
</protein>
<evidence type="ECO:0000259" key="2">
    <source>
        <dbReference type="Pfam" id="PF01266"/>
    </source>
</evidence>
<dbReference type="AlphaFoldDB" id="A0A8J3GGW6"/>
<feature type="domain" description="FAD dependent oxidoreductase" evidence="2">
    <location>
        <begin position="31"/>
        <end position="386"/>
    </location>
</feature>
<evidence type="ECO:0000313" key="4">
    <source>
        <dbReference type="Proteomes" id="UP000641137"/>
    </source>
</evidence>
<sequence length="431" mass="47165">MHKSALPLSLWRETATPATAHSELHDNVQADVVIIGGGYTGLSAALRAIELGLKPAILEARQIGFGASGRNGGVVSTKFRVSLSDIAKTHGKNVAKRMNALGHEAMSCVENYIEQFGIVEADLRRTGNIRCAHNETAFTALVEEAKIVREVFGDTSFTILDAKAVAEETGSTCFFGGILNFHAGIFHPLSYCRGLAKAVLANGGSIYESSPALRFTDEGGEKRVHTTDGSIRCKQVLIATNGYSDISSATEAVRKTVIPFRSAIIATEALPSAIFREILRNDRSYSETRRMMRWFRRSSNRLLFGGRGAFGKNDSPAAYAMLEQAMRDIFPQLKEYRVASRWSGLVAMTMDSLPQIGLIEKNIAFSLGYNGAGIAMSSLLGRYAIDILQGKQPDLALMQRQKPENIPFFSMRAPAVRTVAAWYQLLDRFGR</sequence>